<accession>A0A8S9UV20</accession>
<evidence type="ECO:0000313" key="1">
    <source>
        <dbReference type="EMBL" id="KAF4144866.1"/>
    </source>
</evidence>
<protein>
    <submittedName>
        <fullName evidence="1">Uncharacterized protein</fullName>
    </submittedName>
</protein>
<evidence type="ECO:0000313" key="2">
    <source>
        <dbReference type="Proteomes" id="UP000704712"/>
    </source>
</evidence>
<organism evidence="1 2">
    <name type="scientific">Phytophthora infestans</name>
    <name type="common">Potato late blight agent</name>
    <name type="synonym">Botrytis infestans</name>
    <dbReference type="NCBI Taxonomy" id="4787"/>
    <lineage>
        <taxon>Eukaryota</taxon>
        <taxon>Sar</taxon>
        <taxon>Stramenopiles</taxon>
        <taxon>Oomycota</taxon>
        <taxon>Peronosporomycetes</taxon>
        <taxon>Peronosporales</taxon>
        <taxon>Peronosporaceae</taxon>
        <taxon>Phytophthora</taxon>
    </lineage>
</organism>
<reference evidence="1" key="1">
    <citation type="submission" date="2020-03" db="EMBL/GenBank/DDBJ databases">
        <title>Hybrid Assembly of Korean Phytophthora infestans isolates.</title>
        <authorList>
            <person name="Prokchorchik M."/>
            <person name="Lee Y."/>
            <person name="Seo J."/>
            <person name="Cho J.-H."/>
            <person name="Park Y.-E."/>
            <person name="Jang D.-C."/>
            <person name="Im J.-S."/>
            <person name="Choi J.-G."/>
            <person name="Park H.-J."/>
            <person name="Lee G.-B."/>
            <person name="Lee Y.-G."/>
            <person name="Hong S.-Y."/>
            <person name="Cho K."/>
            <person name="Sohn K.H."/>
        </authorList>
    </citation>
    <scope>NUCLEOTIDE SEQUENCE</scope>
    <source>
        <strain evidence="1">KR_2_A2</strain>
    </source>
</reference>
<sequence length="66" mass="7782">MALAREMEGRKIDMKQARFVAQSQAEERMQILRQESEHRNRQLVFDCVKAVSEAFGKRDLYGDYCI</sequence>
<proteinExistence type="predicted"/>
<name>A0A8S9UV20_PHYIN</name>
<dbReference type="AlphaFoldDB" id="A0A8S9UV20"/>
<dbReference type="Proteomes" id="UP000704712">
    <property type="component" value="Unassembled WGS sequence"/>
</dbReference>
<gene>
    <name evidence="1" type="ORF">GN958_ATG06034</name>
</gene>
<comment type="caution">
    <text evidence="1">The sequence shown here is derived from an EMBL/GenBank/DDBJ whole genome shotgun (WGS) entry which is preliminary data.</text>
</comment>
<dbReference type="EMBL" id="JAACNO010000795">
    <property type="protein sequence ID" value="KAF4144866.1"/>
    <property type="molecule type" value="Genomic_DNA"/>
</dbReference>